<dbReference type="PANTHER" id="PTHR43969">
    <property type="entry name" value="GLUTATHIONE S TRANSFERASE D10, ISOFORM A-RELATED"/>
    <property type="match status" value="1"/>
</dbReference>
<dbReference type="SUPFAM" id="SSF52833">
    <property type="entry name" value="Thioredoxin-like"/>
    <property type="match status" value="1"/>
</dbReference>
<dbReference type="PROSITE" id="PS50404">
    <property type="entry name" value="GST_NTER"/>
    <property type="match status" value="1"/>
</dbReference>
<dbReference type="SUPFAM" id="SSF47616">
    <property type="entry name" value="GST C-terminal domain-like"/>
    <property type="match status" value="1"/>
</dbReference>
<evidence type="ECO:0000313" key="4">
    <source>
        <dbReference type="EMBL" id="KAG2445926.1"/>
    </source>
</evidence>
<evidence type="ECO:0008006" key="6">
    <source>
        <dbReference type="Google" id="ProtNLM"/>
    </source>
</evidence>
<organism evidence="4 5">
    <name type="scientific">Chlamydomonas incerta</name>
    <dbReference type="NCBI Taxonomy" id="51695"/>
    <lineage>
        <taxon>Eukaryota</taxon>
        <taxon>Viridiplantae</taxon>
        <taxon>Chlorophyta</taxon>
        <taxon>core chlorophytes</taxon>
        <taxon>Chlorophyceae</taxon>
        <taxon>CS clade</taxon>
        <taxon>Chlamydomonadales</taxon>
        <taxon>Chlamydomonadaceae</taxon>
        <taxon>Chlamydomonas</taxon>
    </lineage>
</organism>
<dbReference type="SFLD" id="SFLDS00019">
    <property type="entry name" value="Glutathione_Transferase_(cytos"/>
    <property type="match status" value="1"/>
</dbReference>
<accession>A0A836B2N4</accession>
<dbReference type="InterPro" id="IPR036282">
    <property type="entry name" value="Glutathione-S-Trfase_C_sf"/>
</dbReference>
<dbReference type="OrthoDB" id="422574at2759"/>
<dbReference type="Pfam" id="PF13410">
    <property type="entry name" value="GST_C_2"/>
    <property type="match status" value="1"/>
</dbReference>
<evidence type="ECO:0000259" key="2">
    <source>
        <dbReference type="PROSITE" id="PS50404"/>
    </source>
</evidence>
<dbReference type="Pfam" id="PF13417">
    <property type="entry name" value="GST_N_3"/>
    <property type="match status" value="1"/>
</dbReference>
<comment type="subunit">
    <text evidence="1">Homodimer.</text>
</comment>
<dbReference type="PANTHER" id="PTHR43969:SF9">
    <property type="entry name" value="GLUTATHIONE S TRANSFERASE D10, ISOFORM A-RELATED"/>
    <property type="match status" value="1"/>
</dbReference>
<dbReference type="GO" id="GO:0004364">
    <property type="term" value="F:glutathione transferase activity"/>
    <property type="evidence" value="ECO:0007669"/>
    <property type="project" value="TreeGrafter"/>
</dbReference>
<reference evidence="4" key="1">
    <citation type="journal article" date="2020" name="bioRxiv">
        <title>Comparative genomics of Chlamydomonas.</title>
        <authorList>
            <person name="Craig R.J."/>
            <person name="Hasan A.R."/>
            <person name="Ness R.W."/>
            <person name="Keightley P.D."/>
        </authorList>
    </citation>
    <scope>NUCLEOTIDE SEQUENCE</scope>
    <source>
        <strain evidence="4">SAG 7.73</strain>
    </source>
</reference>
<gene>
    <name evidence="4" type="ORF">HXX76_000529</name>
</gene>
<feature type="domain" description="GST C-terminal" evidence="3">
    <location>
        <begin position="115"/>
        <end position="250"/>
    </location>
</feature>
<proteinExistence type="predicted"/>
<dbReference type="AlphaFoldDB" id="A0A836B2N4"/>
<dbReference type="SFLD" id="SFLDG00358">
    <property type="entry name" value="Main_(cytGST)"/>
    <property type="match status" value="1"/>
</dbReference>
<dbReference type="InterPro" id="IPR004045">
    <property type="entry name" value="Glutathione_S-Trfase_N"/>
</dbReference>
<sequence length="263" mass="29180">MLAHRSLSAASGRASRQTVCNVYASKAKLFDVPVSNNGARNRFIIRKKGLEGQIDIVSPQSIGGLKSPEYLALNPQGKMPLLVTESGFPLPESEVISQYLLDKYADHGPSLVASTPEGRVRASLAARIHDVYIVPIQGSMYRTMDSVEARAKQIEQIAFQLNVLEGIVQGPFVAGSELTAGDAALFPTFVFFDFILPTYFGWKDVFAGRPKLKAWWENMKKDPEGAKIYEEVRGGLQGWANNNRWRDQGIQDHVANTAYKWAY</sequence>
<evidence type="ECO:0000256" key="1">
    <source>
        <dbReference type="ARBA" id="ARBA00011738"/>
    </source>
</evidence>
<keyword evidence="5" id="KW-1185">Reference proteome</keyword>
<dbReference type="EMBL" id="JAEHOC010000001">
    <property type="protein sequence ID" value="KAG2445926.1"/>
    <property type="molecule type" value="Genomic_DNA"/>
</dbReference>
<dbReference type="CDD" id="cd00299">
    <property type="entry name" value="GST_C_family"/>
    <property type="match status" value="1"/>
</dbReference>
<dbReference type="Gene3D" id="3.40.30.10">
    <property type="entry name" value="Glutaredoxin"/>
    <property type="match status" value="1"/>
</dbReference>
<comment type="caution">
    <text evidence="4">The sequence shown here is derived from an EMBL/GenBank/DDBJ whole genome shotgun (WGS) entry which is preliminary data.</text>
</comment>
<dbReference type="GO" id="GO:0006749">
    <property type="term" value="P:glutathione metabolic process"/>
    <property type="evidence" value="ECO:0007669"/>
    <property type="project" value="TreeGrafter"/>
</dbReference>
<evidence type="ECO:0000259" key="3">
    <source>
        <dbReference type="PROSITE" id="PS50405"/>
    </source>
</evidence>
<dbReference type="InterPro" id="IPR036249">
    <property type="entry name" value="Thioredoxin-like_sf"/>
</dbReference>
<evidence type="ECO:0000313" key="5">
    <source>
        <dbReference type="Proteomes" id="UP000650467"/>
    </source>
</evidence>
<dbReference type="PROSITE" id="PS50405">
    <property type="entry name" value="GST_CTER"/>
    <property type="match status" value="1"/>
</dbReference>
<name>A0A836B2N4_CHLIN</name>
<dbReference type="Proteomes" id="UP000650467">
    <property type="component" value="Unassembled WGS sequence"/>
</dbReference>
<feature type="domain" description="GST N-terminal" evidence="2">
    <location>
        <begin position="25"/>
        <end position="108"/>
    </location>
</feature>
<dbReference type="InterPro" id="IPR010987">
    <property type="entry name" value="Glutathione-S-Trfase_C-like"/>
</dbReference>
<dbReference type="InterPro" id="IPR040079">
    <property type="entry name" value="Glutathione_S-Trfase"/>
</dbReference>
<protein>
    <recommendedName>
        <fullName evidence="6">Glutathione S-transferase</fullName>
    </recommendedName>
</protein>
<dbReference type="Gene3D" id="1.20.1050.10">
    <property type="match status" value="1"/>
</dbReference>